<feature type="region of interest" description="Disordered" evidence="3">
    <location>
        <begin position="473"/>
        <end position="497"/>
    </location>
</feature>
<reference evidence="5 6" key="1">
    <citation type="submission" date="2018-11" db="EMBL/GenBank/DDBJ databases">
        <title>The genome draft of YIM 96095.</title>
        <authorList>
            <person name="Tang S.-K."/>
            <person name="Chunyu W.-X."/>
            <person name="Feng Y.-Z."/>
        </authorList>
    </citation>
    <scope>NUCLEOTIDE SEQUENCE [LARGE SCALE GENOMIC DNA]</scope>
    <source>
        <strain evidence="5 6">YIM 96095</strain>
    </source>
</reference>
<gene>
    <name evidence="5" type="ORF">EFW17_15320</name>
</gene>
<organism evidence="5 6">
    <name type="scientific">Halostreptopolyspora alba</name>
    <dbReference type="NCBI Taxonomy" id="2487137"/>
    <lineage>
        <taxon>Bacteria</taxon>
        <taxon>Bacillati</taxon>
        <taxon>Actinomycetota</taxon>
        <taxon>Actinomycetes</taxon>
        <taxon>Streptosporangiales</taxon>
        <taxon>Nocardiopsidaceae</taxon>
        <taxon>Halostreptopolyspora</taxon>
    </lineage>
</organism>
<dbReference type="GO" id="GO:0046872">
    <property type="term" value="F:metal ion binding"/>
    <property type="evidence" value="ECO:0007669"/>
    <property type="project" value="UniProtKB-KW"/>
</dbReference>
<dbReference type="PROSITE" id="PS51677">
    <property type="entry name" value="NODB"/>
    <property type="match status" value="1"/>
</dbReference>
<evidence type="ECO:0000313" key="5">
    <source>
        <dbReference type="EMBL" id="RNL83683.1"/>
    </source>
</evidence>
<sequence length="497" mass="53903">MVTGPRTTLPYLAPTAAIVTLALVGCSVGEGDQSSGTDTVKPEGEPDQLTVVSPENVAGIDEVTTSEDDDILVETAHPDIPNADPLTERLSSTIEREARDFADAYPDATAFTVDWNLSVAADDIVAVRLTRTEENSEGERTGHATYWYDATTGETAYSTELLAGQEELDTLNDLVSEALQDQEDVDTAKLYPIMRVYESLGFNPDGDLVAEFDQGEVAPPEAGQVNAVIDQEDVEPLLSQFGERAQTAATVVTENFELPEVNPKSGASDESVPGVFPVRDDDTDCSATESKCIALTFDDGPGGRTPELLDALAEHDAKATFFVTGEPLRENLDILRREYAEGHQIANHTEAHPNLTTIGSGAVADELIPVNALVRRETGHEMTLMRPPFGATDDESAKVSEELGLAEILWSVDTNDWRHRDSGKVTKHTMEQAKPGAIVLMHDIHGSTIDAVPELLEKLEEEGFTMVTVSQLLGETEPGERYRDGHPDEEDVDEEDK</sequence>
<evidence type="ECO:0000259" key="4">
    <source>
        <dbReference type="PROSITE" id="PS51677"/>
    </source>
</evidence>
<dbReference type="PROSITE" id="PS51257">
    <property type="entry name" value="PROKAR_LIPOPROTEIN"/>
    <property type="match status" value="1"/>
</dbReference>
<dbReference type="Pfam" id="PF01522">
    <property type="entry name" value="Polysacc_deac_1"/>
    <property type="match status" value="1"/>
</dbReference>
<dbReference type="GO" id="GO:0016020">
    <property type="term" value="C:membrane"/>
    <property type="evidence" value="ECO:0007669"/>
    <property type="project" value="TreeGrafter"/>
</dbReference>
<dbReference type="Proteomes" id="UP000269198">
    <property type="component" value="Unassembled WGS sequence"/>
</dbReference>
<keyword evidence="1" id="KW-0479">Metal-binding</keyword>
<evidence type="ECO:0000256" key="1">
    <source>
        <dbReference type="ARBA" id="ARBA00022723"/>
    </source>
</evidence>
<dbReference type="InterPro" id="IPR050248">
    <property type="entry name" value="Polysacc_deacetylase_ArnD"/>
</dbReference>
<dbReference type="SUPFAM" id="SSF88713">
    <property type="entry name" value="Glycoside hydrolase/deacetylase"/>
    <property type="match status" value="1"/>
</dbReference>
<comment type="caution">
    <text evidence="5">The sequence shown here is derived from an EMBL/GenBank/DDBJ whole genome shotgun (WGS) entry which is preliminary data.</text>
</comment>
<keyword evidence="6" id="KW-1185">Reference proteome</keyword>
<feature type="domain" description="NodB homology" evidence="4">
    <location>
        <begin position="291"/>
        <end position="467"/>
    </location>
</feature>
<dbReference type="Gene3D" id="3.20.20.370">
    <property type="entry name" value="Glycoside hydrolase/deacetylase"/>
    <property type="match status" value="1"/>
</dbReference>
<dbReference type="AlphaFoldDB" id="A0A3N0E793"/>
<keyword evidence="2" id="KW-0378">Hydrolase</keyword>
<evidence type="ECO:0000313" key="6">
    <source>
        <dbReference type="Proteomes" id="UP000269198"/>
    </source>
</evidence>
<dbReference type="CDD" id="cd10917">
    <property type="entry name" value="CE4_NodB_like_6s_7s"/>
    <property type="match status" value="1"/>
</dbReference>
<evidence type="ECO:0000256" key="2">
    <source>
        <dbReference type="ARBA" id="ARBA00022801"/>
    </source>
</evidence>
<proteinExistence type="predicted"/>
<dbReference type="PANTHER" id="PTHR10587:SF133">
    <property type="entry name" value="CHITIN DEACETYLASE 1-RELATED"/>
    <property type="match status" value="1"/>
</dbReference>
<dbReference type="InterPro" id="IPR002509">
    <property type="entry name" value="NODB_dom"/>
</dbReference>
<protein>
    <submittedName>
        <fullName evidence="5">Polysaccharide deacetylase family protein</fullName>
    </submittedName>
</protein>
<evidence type="ECO:0000256" key="3">
    <source>
        <dbReference type="SAM" id="MobiDB-lite"/>
    </source>
</evidence>
<dbReference type="OrthoDB" id="3521160at2"/>
<name>A0A3N0E793_9ACTN</name>
<dbReference type="InterPro" id="IPR011330">
    <property type="entry name" value="Glyco_hydro/deAcase_b/a-brl"/>
</dbReference>
<dbReference type="PANTHER" id="PTHR10587">
    <property type="entry name" value="GLYCOSYL TRANSFERASE-RELATED"/>
    <property type="match status" value="1"/>
</dbReference>
<dbReference type="GO" id="GO:0005975">
    <property type="term" value="P:carbohydrate metabolic process"/>
    <property type="evidence" value="ECO:0007669"/>
    <property type="project" value="InterPro"/>
</dbReference>
<feature type="region of interest" description="Disordered" evidence="3">
    <location>
        <begin position="30"/>
        <end position="49"/>
    </location>
</feature>
<dbReference type="EMBL" id="RJMB01000015">
    <property type="protein sequence ID" value="RNL83683.1"/>
    <property type="molecule type" value="Genomic_DNA"/>
</dbReference>
<feature type="compositionally biased region" description="Acidic residues" evidence="3">
    <location>
        <begin position="487"/>
        <end position="497"/>
    </location>
</feature>
<accession>A0A3N0E793</accession>
<dbReference type="GO" id="GO:0016810">
    <property type="term" value="F:hydrolase activity, acting on carbon-nitrogen (but not peptide) bonds"/>
    <property type="evidence" value="ECO:0007669"/>
    <property type="project" value="InterPro"/>
</dbReference>